<sequence>MSILFANEEVIEEVVSVIRCARCRYWHRYSSSSRKGRCNGLILYLNGELETPEDFFCADGEER</sequence>
<accession>A0A8S5SPU0</accession>
<evidence type="ECO:0000313" key="1">
    <source>
        <dbReference type="EMBL" id="DAF52974.1"/>
    </source>
</evidence>
<proteinExistence type="predicted"/>
<organism evidence="1">
    <name type="scientific">Phage sp. ctPjm15</name>
    <dbReference type="NCBI Taxonomy" id="2828006"/>
    <lineage>
        <taxon>Viruses</taxon>
    </lineage>
</organism>
<name>A0A8S5SPU0_9VIRU</name>
<dbReference type="EMBL" id="BK032645">
    <property type="protein sequence ID" value="DAF52974.1"/>
    <property type="molecule type" value="Genomic_DNA"/>
</dbReference>
<reference evidence="1" key="1">
    <citation type="journal article" date="2021" name="Proc. Natl. Acad. Sci. U.S.A.">
        <title>A Catalog of Tens of Thousands of Viruses from Human Metagenomes Reveals Hidden Associations with Chronic Diseases.</title>
        <authorList>
            <person name="Tisza M.J."/>
            <person name="Buck C.B."/>
        </authorList>
    </citation>
    <scope>NUCLEOTIDE SEQUENCE</scope>
    <source>
        <strain evidence="1">CtPjm15</strain>
    </source>
</reference>
<protein>
    <submittedName>
        <fullName evidence="1">Uncharacterized protein</fullName>
    </submittedName>
</protein>